<dbReference type="Proteomes" id="UP000249393">
    <property type="component" value="Unassembled WGS sequence"/>
</dbReference>
<proteinExistence type="predicted"/>
<dbReference type="EMBL" id="QFQZ01000045">
    <property type="protein sequence ID" value="PZR33229.1"/>
    <property type="molecule type" value="Genomic_DNA"/>
</dbReference>
<dbReference type="RefSeq" id="WP_304279162.1">
    <property type="nucleotide sequence ID" value="NZ_QFQZ01000045.1"/>
</dbReference>
<name>A0A2W5UZH1_9CAUL</name>
<dbReference type="AlphaFoldDB" id="A0A2W5UZH1"/>
<evidence type="ECO:0000313" key="2">
    <source>
        <dbReference type="Proteomes" id="UP000249393"/>
    </source>
</evidence>
<evidence type="ECO:0000313" key="1">
    <source>
        <dbReference type="EMBL" id="PZR33229.1"/>
    </source>
</evidence>
<gene>
    <name evidence="1" type="ORF">DI526_14125</name>
</gene>
<protein>
    <submittedName>
        <fullName evidence="1">Uncharacterized protein</fullName>
    </submittedName>
</protein>
<comment type="caution">
    <text evidence="1">The sequence shown here is derived from an EMBL/GenBank/DDBJ whole genome shotgun (WGS) entry which is preliminary data.</text>
</comment>
<sequence length="128" mass="14275">MPELSDQQRRKLMALDPKLAAARLVDLLERQCELSFRCLACGATKTWRRDTMLGRARPLLGLTLAQIQRRTPCPRCGAHLAQLTVSGVWEAGDLAERLRWQVIDALRAAGVDPVALGYGWRPDGRGRV</sequence>
<reference evidence="1 2" key="1">
    <citation type="submission" date="2017-08" db="EMBL/GenBank/DDBJ databases">
        <title>Infants hospitalized years apart are colonized by the same room-sourced microbial strains.</title>
        <authorList>
            <person name="Brooks B."/>
            <person name="Olm M.R."/>
            <person name="Firek B.A."/>
            <person name="Baker R."/>
            <person name="Thomas B.C."/>
            <person name="Morowitz M.J."/>
            <person name="Banfield J.F."/>
        </authorList>
    </citation>
    <scope>NUCLEOTIDE SEQUENCE [LARGE SCALE GENOMIC DNA]</scope>
    <source>
        <strain evidence="1">S2_003_000_R2_4</strain>
    </source>
</reference>
<organism evidence="1 2">
    <name type="scientific">Caulobacter segnis</name>
    <dbReference type="NCBI Taxonomy" id="88688"/>
    <lineage>
        <taxon>Bacteria</taxon>
        <taxon>Pseudomonadati</taxon>
        <taxon>Pseudomonadota</taxon>
        <taxon>Alphaproteobacteria</taxon>
        <taxon>Caulobacterales</taxon>
        <taxon>Caulobacteraceae</taxon>
        <taxon>Caulobacter</taxon>
    </lineage>
</organism>
<accession>A0A2W5UZH1</accession>